<comment type="caution">
    <text evidence="1">The sequence shown here is derived from an EMBL/GenBank/DDBJ whole genome shotgun (WGS) entry which is preliminary data.</text>
</comment>
<evidence type="ECO:0000313" key="2">
    <source>
        <dbReference type="Proteomes" id="UP001500784"/>
    </source>
</evidence>
<name>A0ABP5AZU4_9MICC</name>
<evidence type="ECO:0000313" key="1">
    <source>
        <dbReference type="EMBL" id="GAA1924296.1"/>
    </source>
</evidence>
<proteinExistence type="predicted"/>
<dbReference type="EMBL" id="BAAALV010000008">
    <property type="protein sequence ID" value="GAA1924296.1"/>
    <property type="molecule type" value="Genomic_DNA"/>
</dbReference>
<reference evidence="2" key="1">
    <citation type="journal article" date="2019" name="Int. J. Syst. Evol. Microbiol.">
        <title>The Global Catalogue of Microorganisms (GCM) 10K type strain sequencing project: providing services to taxonomists for standard genome sequencing and annotation.</title>
        <authorList>
            <consortium name="The Broad Institute Genomics Platform"/>
            <consortium name="The Broad Institute Genome Sequencing Center for Infectious Disease"/>
            <person name="Wu L."/>
            <person name="Ma J."/>
        </authorList>
    </citation>
    <scope>NUCLEOTIDE SEQUENCE [LARGE SCALE GENOMIC DNA]</scope>
    <source>
        <strain evidence="2">JCM 13316</strain>
    </source>
</reference>
<accession>A0ABP5AZU4</accession>
<sequence length="61" mass="6032">MHPDGTGATCISVTLLSGIAAGLSYTEKLKGSSSGTPPILVSAPAAQKLGSRPRPVDILAA</sequence>
<gene>
    <name evidence="1" type="ORF">GCM10009688_31690</name>
</gene>
<keyword evidence="2" id="KW-1185">Reference proteome</keyword>
<protein>
    <submittedName>
        <fullName evidence="1">Uncharacterized protein</fullName>
    </submittedName>
</protein>
<organism evidence="1 2">
    <name type="scientific">Arthrobacter gandavensis</name>
    <dbReference type="NCBI Taxonomy" id="169960"/>
    <lineage>
        <taxon>Bacteria</taxon>
        <taxon>Bacillati</taxon>
        <taxon>Actinomycetota</taxon>
        <taxon>Actinomycetes</taxon>
        <taxon>Micrococcales</taxon>
        <taxon>Micrococcaceae</taxon>
        <taxon>Arthrobacter</taxon>
    </lineage>
</organism>
<dbReference type="Proteomes" id="UP001500784">
    <property type="component" value="Unassembled WGS sequence"/>
</dbReference>